<dbReference type="Proteomes" id="UP000467130">
    <property type="component" value="Chromosome"/>
</dbReference>
<dbReference type="KEGG" id="msto:MSTO_19700"/>
<dbReference type="Pfam" id="PF12697">
    <property type="entry name" value="Abhydrolase_6"/>
    <property type="match status" value="1"/>
</dbReference>
<dbReference type="InterPro" id="IPR000073">
    <property type="entry name" value="AB_hydrolase_1"/>
</dbReference>
<keyword evidence="2" id="KW-0378">Hydrolase</keyword>
<dbReference type="PANTHER" id="PTHR43798:SF33">
    <property type="entry name" value="HYDROLASE, PUTATIVE (AFU_ORTHOLOGUE AFUA_2G14860)-RELATED"/>
    <property type="match status" value="1"/>
</dbReference>
<dbReference type="AlphaFoldDB" id="A0A7I7Q5X6"/>
<evidence type="ECO:0000313" key="2">
    <source>
        <dbReference type="EMBL" id="BBY21765.1"/>
    </source>
</evidence>
<dbReference type="Gene3D" id="3.40.50.1820">
    <property type="entry name" value="alpha/beta hydrolase"/>
    <property type="match status" value="1"/>
</dbReference>
<gene>
    <name evidence="2" type="ORF">MSTO_19700</name>
</gene>
<dbReference type="PANTHER" id="PTHR43798">
    <property type="entry name" value="MONOACYLGLYCEROL LIPASE"/>
    <property type="match status" value="1"/>
</dbReference>
<proteinExistence type="predicted"/>
<evidence type="ECO:0000313" key="3">
    <source>
        <dbReference type="Proteomes" id="UP000467130"/>
    </source>
</evidence>
<reference evidence="2 3" key="1">
    <citation type="journal article" date="2019" name="Emerg. Microbes Infect.">
        <title>Comprehensive subspecies identification of 175 nontuberculous mycobacteria species based on 7547 genomic profiles.</title>
        <authorList>
            <person name="Matsumoto Y."/>
            <person name="Kinjo T."/>
            <person name="Motooka D."/>
            <person name="Nabeya D."/>
            <person name="Jung N."/>
            <person name="Uechi K."/>
            <person name="Horii T."/>
            <person name="Iida T."/>
            <person name="Fujita J."/>
            <person name="Nakamura S."/>
        </authorList>
    </citation>
    <scope>NUCLEOTIDE SEQUENCE [LARGE SCALE GENOMIC DNA]</scope>
    <source>
        <strain evidence="2 3">JCM 17783</strain>
    </source>
</reference>
<feature type="domain" description="AB hydrolase-1" evidence="1">
    <location>
        <begin position="38"/>
        <end position="266"/>
    </location>
</feature>
<dbReference type="GO" id="GO:0016020">
    <property type="term" value="C:membrane"/>
    <property type="evidence" value="ECO:0007669"/>
    <property type="project" value="TreeGrafter"/>
</dbReference>
<dbReference type="InterPro" id="IPR029058">
    <property type="entry name" value="AB_hydrolase_fold"/>
</dbReference>
<dbReference type="SUPFAM" id="SSF53474">
    <property type="entry name" value="alpha/beta-Hydrolases"/>
    <property type="match status" value="1"/>
</dbReference>
<dbReference type="EMBL" id="AP022587">
    <property type="protein sequence ID" value="BBY21765.1"/>
    <property type="molecule type" value="Genomic_DNA"/>
</dbReference>
<accession>A0A7I7Q5X6</accession>
<keyword evidence="3" id="KW-1185">Reference proteome</keyword>
<sequence length="275" mass="29707">MPDKSERVCGDVATAMTTIISPDGTRIGYESVGAGPPLLLVHGSTGTRARWSPVMPALAQRYTVHAMDRRGRGLSTAEIEPYSLGREAEDVATIAEALGGNVYVLGHSYGALAVLEAALITPAFRRAMLYEPPIPSTGLDVGSPEGLARITRMADPREILEAFYRETLHLPRSAIKDLADREFSYLADSIGHTAGRELAETNAYRATERLAKITVPVRLLLGTESPAYFRAATQAVAARITGATIVALRGQGHQAVDYDPQQFIRAILDFDCDVR</sequence>
<dbReference type="InterPro" id="IPR050266">
    <property type="entry name" value="AB_hydrolase_sf"/>
</dbReference>
<dbReference type="GO" id="GO:0016787">
    <property type="term" value="F:hydrolase activity"/>
    <property type="evidence" value="ECO:0007669"/>
    <property type="project" value="UniProtKB-KW"/>
</dbReference>
<evidence type="ECO:0000259" key="1">
    <source>
        <dbReference type="Pfam" id="PF12697"/>
    </source>
</evidence>
<organism evidence="2 3">
    <name type="scientific">Mycobacterium stomatepiae</name>
    <dbReference type="NCBI Taxonomy" id="470076"/>
    <lineage>
        <taxon>Bacteria</taxon>
        <taxon>Bacillati</taxon>
        <taxon>Actinomycetota</taxon>
        <taxon>Actinomycetes</taxon>
        <taxon>Mycobacteriales</taxon>
        <taxon>Mycobacteriaceae</taxon>
        <taxon>Mycobacterium</taxon>
        <taxon>Mycobacterium simiae complex</taxon>
    </lineage>
</organism>
<protein>
    <submittedName>
        <fullName evidence="2">Alpha/beta hydrolase</fullName>
    </submittedName>
</protein>
<name>A0A7I7Q5X6_9MYCO</name>